<feature type="chain" id="PRO_5002512781" evidence="1">
    <location>
        <begin position="31"/>
        <end position="492"/>
    </location>
</feature>
<accession>A0A0F6YFD3</accession>
<dbReference type="RefSeq" id="WP_053230940.1">
    <property type="nucleotide sequence ID" value="NZ_CP011125.1"/>
</dbReference>
<evidence type="ECO:0000256" key="1">
    <source>
        <dbReference type="SAM" id="SignalP"/>
    </source>
</evidence>
<reference evidence="2 3" key="1">
    <citation type="submission" date="2015-03" db="EMBL/GenBank/DDBJ databases">
        <title>Genome assembly of Sandaracinus amylolyticus DSM 53668.</title>
        <authorList>
            <person name="Sharma G."/>
            <person name="Subramanian S."/>
        </authorList>
    </citation>
    <scope>NUCLEOTIDE SEQUENCE [LARGE SCALE GENOMIC DNA]</scope>
    <source>
        <strain evidence="2 3">DSM 53668</strain>
    </source>
</reference>
<keyword evidence="1" id="KW-0732">Signal</keyword>
<dbReference type="EMBL" id="CP011125">
    <property type="protein sequence ID" value="AKF03485.1"/>
    <property type="molecule type" value="Genomic_DNA"/>
</dbReference>
<dbReference type="STRING" id="927083.DB32_000634"/>
<name>A0A0F6YFD3_9BACT</name>
<evidence type="ECO:0000313" key="2">
    <source>
        <dbReference type="EMBL" id="AKF03485.1"/>
    </source>
</evidence>
<sequence length="492" mass="53108">MPTSSLISRSALIVLLASVALAPARTSAQATAIRSVRTVLAPWDREGTETLDAMRELTRTARSAPTPEARLEARYLRASIAIDLLIASQLGAERAIPVARIADTLGVAEPELEPHLRSELGAVVSSVAYRDPAREALSALDLRAAMARGDREIDWSRHQGSRRDLLLVATATEALGISGDPAQLPAFAPEPCATATPSTPCSAPWTSLAPASRRELASMLEVSRALKRIGDRARAGDPLSRALQDRVALATARLETTTLHAIPRLERDRDLLGGEDGEPVRASVIVLVRRREVRVASMPPLRVRDGEIVLPADAGRVLPESDSVRLPWRFAGPPAAITEVARAVGAHRPDRRTVAVAVAPRVRADVLARVLVSVAEIARGPIALVRRGADGTLRGAPITIVMHDRDVSRRDLVVNVDSGRYALARRQRRITLRLPDVRPQSGIGFGHLDSLIQRLPHQRVVVGARPDVPARDLLDVAFRAIVAHDTLAVRVR</sequence>
<evidence type="ECO:0000313" key="3">
    <source>
        <dbReference type="Proteomes" id="UP000034883"/>
    </source>
</evidence>
<dbReference type="AlphaFoldDB" id="A0A0F6YFD3"/>
<feature type="signal peptide" evidence="1">
    <location>
        <begin position="1"/>
        <end position="30"/>
    </location>
</feature>
<dbReference type="KEGG" id="samy:DB32_000634"/>
<gene>
    <name evidence="2" type="ORF">DB32_000634</name>
</gene>
<organism evidence="2 3">
    <name type="scientific">Sandaracinus amylolyticus</name>
    <dbReference type="NCBI Taxonomy" id="927083"/>
    <lineage>
        <taxon>Bacteria</taxon>
        <taxon>Pseudomonadati</taxon>
        <taxon>Myxococcota</taxon>
        <taxon>Polyangia</taxon>
        <taxon>Polyangiales</taxon>
        <taxon>Sandaracinaceae</taxon>
        <taxon>Sandaracinus</taxon>
    </lineage>
</organism>
<protein>
    <submittedName>
        <fullName evidence="2">Uncharacterized protein</fullName>
    </submittedName>
</protein>
<dbReference type="Proteomes" id="UP000034883">
    <property type="component" value="Chromosome"/>
</dbReference>
<proteinExistence type="predicted"/>
<keyword evidence="3" id="KW-1185">Reference proteome</keyword>